<protein>
    <submittedName>
        <fullName evidence="1">Uncharacterized protein</fullName>
    </submittedName>
</protein>
<proteinExistence type="predicted"/>
<evidence type="ECO:0000313" key="1">
    <source>
        <dbReference type="EMBL" id="KAK8040060.1"/>
    </source>
</evidence>
<name>A0ABR1T0F7_9PEZI</name>
<sequence>MEGTQGHFVNDVLDKNGDLILRITKPRRVRHLRGGPCSKSFLVDSRSLRRASEKWTWLTADASRCGQGCDHWVIHLDGDIKSHEILLNIIHGRFDKVHANFDHELRHDIRHRYDATNELSQLSHLACIAEEFEELHLLRPWIPVWTEPQNGWHVWSWQEWYQYAYQDDCLLRLSITWRLGEKEFFKEFTANLVQHVSFDDEARFQIMGARPHRIPSTLPLSNIERKRESVIKELLDVHEQFQKDWAAGLHRHCTAANATPAEKATCESEIQKAIAQAQGSAVAAELKAEHYLLYKGTTGTWYIGFYASYPKVKPGLTAACI</sequence>
<organism evidence="1 2">
    <name type="scientific">Apiospora rasikravindrae</name>
    <dbReference type="NCBI Taxonomy" id="990691"/>
    <lineage>
        <taxon>Eukaryota</taxon>
        <taxon>Fungi</taxon>
        <taxon>Dikarya</taxon>
        <taxon>Ascomycota</taxon>
        <taxon>Pezizomycotina</taxon>
        <taxon>Sordariomycetes</taxon>
        <taxon>Xylariomycetidae</taxon>
        <taxon>Amphisphaeriales</taxon>
        <taxon>Apiosporaceae</taxon>
        <taxon>Apiospora</taxon>
    </lineage>
</organism>
<accession>A0ABR1T0F7</accession>
<dbReference type="EMBL" id="JAQQWK010000006">
    <property type="protein sequence ID" value="KAK8040060.1"/>
    <property type="molecule type" value="Genomic_DNA"/>
</dbReference>
<dbReference type="Proteomes" id="UP001444661">
    <property type="component" value="Unassembled WGS sequence"/>
</dbReference>
<keyword evidence="2" id="KW-1185">Reference proteome</keyword>
<comment type="caution">
    <text evidence="1">The sequence shown here is derived from an EMBL/GenBank/DDBJ whole genome shotgun (WGS) entry which is preliminary data.</text>
</comment>
<evidence type="ECO:0000313" key="2">
    <source>
        <dbReference type="Proteomes" id="UP001444661"/>
    </source>
</evidence>
<gene>
    <name evidence="1" type="ORF">PG993_008471</name>
</gene>
<reference evidence="1 2" key="1">
    <citation type="submission" date="2023-01" db="EMBL/GenBank/DDBJ databases">
        <title>Analysis of 21 Apiospora genomes using comparative genomics revels a genus with tremendous synthesis potential of carbohydrate active enzymes and secondary metabolites.</title>
        <authorList>
            <person name="Sorensen T."/>
        </authorList>
    </citation>
    <scope>NUCLEOTIDE SEQUENCE [LARGE SCALE GENOMIC DNA]</scope>
    <source>
        <strain evidence="1 2">CBS 33761</strain>
    </source>
</reference>